<dbReference type="PROSITE" id="PS01049">
    <property type="entry name" value="YJEF_C_1"/>
    <property type="match status" value="1"/>
</dbReference>
<feature type="binding site" evidence="18">
    <location>
        <begin position="123"/>
        <end position="129"/>
    </location>
    <ligand>
        <name>(6S)-NADPHX</name>
        <dbReference type="ChEBI" id="CHEBI:64076"/>
    </ligand>
</feature>
<comment type="function">
    <text evidence="18">Catalyzes the epimerization of the S- and R-forms of NAD(P)HX, a damaged form of NAD(P)H that is a result of enzymatic or heat-dependent hydration. This is a prerequisite for the S-specific NAD(P)H-hydrate dehydratase to allow the repair of both epimers of NAD(P)HX.</text>
</comment>
<feature type="binding site" evidence="17">
    <location>
        <position position="421"/>
    </location>
    <ligand>
        <name>AMP</name>
        <dbReference type="ChEBI" id="CHEBI:456215"/>
    </ligand>
</feature>
<comment type="function">
    <text evidence="17">Catalyzes the dehydration of the S-form of NAD(P)HX at the expense of ADP, which is converted to AMP. Together with NAD(P)HX epimerase, which catalyzes the epimerization of the S- and R-forms, the enzyme allows the repair of both epimers of NAD(P)HX, a damaged form of NAD(P)H that is a result of enzymatic or heat-dependent hydration.</text>
</comment>
<evidence type="ECO:0000256" key="15">
    <source>
        <dbReference type="ARBA" id="ARBA00048238"/>
    </source>
</evidence>
<evidence type="ECO:0000256" key="10">
    <source>
        <dbReference type="ARBA" id="ARBA00023027"/>
    </source>
</evidence>
<feature type="binding site" evidence="17">
    <location>
        <position position="348"/>
    </location>
    <ligand>
        <name>(6S)-NADPHX</name>
        <dbReference type="ChEBI" id="CHEBI:64076"/>
    </ligand>
</feature>
<keyword evidence="11 18" id="KW-0413">Isomerase</keyword>
<dbReference type="InterPro" id="IPR000631">
    <property type="entry name" value="CARKD"/>
</dbReference>
<evidence type="ECO:0000313" key="22">
    <source>
        <dbReference type="EMBL" id="MCX2938929.1"/>
    </source>
</evidence>
<dbReference type="Gene3D" id="3.40.50.10260">
    <property type="entry name" value="YjeF N-terminal domain"/>
    <property type="match status" value="1"/>
</dbReference>
<comment type="caution">
    <text evidence="22">The sequence shown here is derived from an EMBL/GenBank/DDBJ whole genome shotgun (WGS) entry which is preliminary data.</text>
</comment>
<feature type="binding site" evidence="17">
    <location>
        <position position="422"/>
    </location>
    <ligand>
        <name>(6S)-NADPHX</name>
        <dbReference type="ChEBI" id="CHEBI:64076"/>
    </ligand>
</feature>
<feature type="binding site" evidence="18">
    <location>
        <begin position="62"/>
        <end position="66"/>
    </location>
    <ligand>
        <name>(6S)-NADPHX</name>
        <dbReference type="ChEBI" id="CHEBI:64076"/>
    </ligand>
</feature>
<dbReference type="PANTHER" id="PTHR12592:SF0">
    <property type="entry name" value="ATP-DEPENDENT (S)-NAD(P)H-HYDRATE DEHYDRATASE"/>
    <property type="match status" value="1"/>
</dbReference>
<dbReference type="PROSITE" id="PS51385">
    <property type="entry name" value="YJEF_N"/>
    <property type="match status" value="1"/>
</dbReference>
<comment type="function">
    <text evidence="14 19">Bifunctional enzyme that catalyzes the epimerization of the S- and R-forms of NAD(P)HX and the dehydration of the S-form of NAD(P)HX at the expense of ADP, which is converted to AMP. This allows the repair of both epimers of NAD(P)HX, a damaged form of NAD(P)H that is a result of enzymatic or heat-dependent hydration.</text>
</comment>
<gene>
    <name evidence="17" type="primary">nnrD</name>
    <name evidence="18" type="synonym">nnrE</name>
    <name evidence="22" type="ORF">ORI27_19715</name>
</gene>
<dbReference type="PANTHER" id="PTHR12592">
    <property type="entry name" value="ATP-DEPENDENT (S)-NAD(P)H-HYDRATE DEHYDRATASE FAMILY MEMBER"/>
    <property type="match status" value="1"/>
</dbReference>
<evidence type="ECO:0000256" key="3">
    <source>
        <dbReference type="ARBA" id="ARBA00006001"/>
    </source>
</evidence>
<evidence type="ECO:0000256" key="19">
    <source>
        <dbReference type="PIRNR" id="PIRNR017184"/>
    </source>
</evidence>
<organism evidence="22 23">
    <name type="scientific">Mycobacterium pinniadriaticum</name>
    <dbReference type="NCBI Taxonomy" id="2994102"/>
    <lineage>
        <taxon>Bacteria</taxon>
        <taxon>Bacillati</taxon>
        <taxon>Actinomycetota</taxon>
        <taxon>Actinomycetes</taxon>
        <taxon>Mycobacteriales</taxon>
        <taxon>Mycobacteriaceae</taxon>
        <taxon>Mycobacterium</taxon>
    </lineage>
</organism>
<feature type="domain" description="YjeF N-terminal" evidence="21">
    <location>
        <begin position="10"/>
        <end position="205"/>
    </location>
</feature>
<keyword evidence="23" id="KW-1185">Reference proteome</keyword>
<keyword evidence="7 17" id="KW-0067">ATP-binding</keyword>
<dbReference type="InterPro" id="IPR029056">
    <property type="entry name" value="Ribokinase-like"/>
</dbReference>
<comment type="catalytic activity">
    <reaction evidence="16 17 19">
        <text>(6S)-NADPHX + ADP = AMP + phosphate + NADPH + H(+)</text>
        <dbReference type="Rhea" id="RHEA:32235"/>
        <dbReference type="ChEBI" id="CHEBI:15378"/>
        <dbReference type="ChEBI" id="CHEBI:43474"/>
        <dbReference type="ChEBI" id="CHEBI:57783"/>
        <dbReference type="ChEBI" id="CHEBI:64076"/>
        <dbReference type="ChEBI" id="CHEBI:456215"/>
        <dbReference type="ChEBI" id="CHEBI:456216"/>
        <dbReference type="EC" id="4.2.1.136"/>
    </reaction>
</comment>
<dbReference type="EMBL" id="JAPJDO010000018">
    <property type="protein sequence ID" value="MCX2938929.1"/>
    <property type="molecule type" value="Genomic_DNA"/>
</dbReference>
<comment type="similarity">
    <text evidence="4 19">In the C-terminal section; belongs to the NnrD/CARKD family.</text>
</comment>
<keyword evidence="13" id="KW-0511">Multifunctional enzyme</keyword>
<dbReference type="HAMAP" id="MF_01965">
    <property type="entry name" value="NADHX_dehydratase"/>
    <property type="match status" value="1"/>
</dbReference>
<evidence type="ECO:0000256" key="18">
    <source>
        <dbReference type="HAMAP-Rule" id="MF_01966"/>
    </source>
</evidence>
<dbReference type="PROSITE" id="PS51383">
    <property type="entry name" value="YJEF_C_3"/>
    <property type="match status" value="1"/>
</dbReference>
<keyword evidence="6 17" id="KW-0547">Nucleotide-binding</keyword>
<evidence type="ECO:0000256" key="5">
    <source>
        <dbReference type="ARBA" id="ARBA00022723"/>
    </source>
</evidence>
<feature type="binding site" evidence="18">
    <location>
        <position position="119"/>
    </location>
    <ligand>
        <name>K(+)</name>
        <dbReference type="ChEBI" id="CHEBI:29103"/>
    </ligand>
</feature>
<comment type="cofactor">
    <cofactor evidence="17">
        <name>Mg(2+)</name>
        <dbReference type="ChEBI" id="CHEBI:18420"/>
    </cofactor>
</comment>
<feature type="binding site" evidence="18">
    <location>
        <position position="155"/>
    </location>
    <ligand>
        <name>K(+)</name>
        <dbReference type="ChEBI" id="CHEBI:29103"/>
    </ligand>
</feature>
<evidence type="ECO:0000256" key="17">
    <source>
        <dbReference type="HAMAP-Rule" id="MF_01965"/>
    </source>
</evidence>
<evidence type="ECO:0000256" key="2">
    <source>
        <dbReference type="ARBA" id="ARBA00000909"/>
    </source>
</evidence>
<evidence type="ECO:0000256" key="16">
    <source>
        <dbReference type="ARBA" id="ARBA00049209"/>
    </source>
</evidence>
<evidence type="ECO:0000256" key="1">
    <source>
        <dbReference type="ARBA" id="ARBA00000013"/>
    </source>
</evidence>
<evidence type="ECO:0000259" key="20">
    <source>
        <dbReference type="PROSITE" id="PS51383"/>
    </source>
</evidence>
<evidence type="ECO:0000256" key="4">
    <source>
        <dbReference type="ARBA" id="ARBA00009524"/>
    </source>
</evidence>
<feature type="binding site" evidence="17">
    <location>
        <position position="245"/>
    </location>
    <ligand>
        <name>(6S)-NADPHX</name>
        <dbReference type="ChEBI" id="CHEBI:64076"/>
    </ligand>
</feature>
<reference evidence="22 23" key="1">
    <citation type="submission" date="2022-11" db="EMBL/GenBank/DDBJ databases">
        <title>Mycobacterium sp. nov.</title>
        <authorList>
            <person name="Papic B."/>
            <person name="Spicic S."/>
            <person name="Duvnjak S."/>
        </authorList>
    </citation>
    <scope>NUCLEOTIDE SEQUENCE [LARGE SCALE GENOMIC DNA]</scope>
    <source>
        <strain evidence="22 23">CVI_P4</strain>
    </source>
</reference>
<evidence type="ECO:0000256" key="13">
    <source>
        <dbReference type="ARBA" id="ARBA00023268"/>
    </source>
</evidence>
<dbReference type="InterPro" id="IPR004443">
    <property type="entry name" value="YjeF_N_dom"/>
</dbReference>
<feature type="binding site" evidence="17">
    <location>
        <begin position="392"/>
        <end position="396"/>
    </location>
    <ligand>
        <name>AMP</name>
        <dbReference type="ChEBI" id="CHEBI:456215"/>
    </ligand>
</feature>
<keyword evidence="8 17" id="KW-0521">NADP</keyword>
<evidence type="ECO:0000256" key="12">
    <source>
        <dbReference type="ARBA" id="ARBA00023239"/>
    </source>
</evidence>
<feature type="domain" description="YjeF C-terminal" evidence="20">
    <location>
        <begin position="210"/>
        <end position="483"/>
    </location>
</feature>
<feature type="binding site" evidence="18">
    <location>
        <position position="63"/>
    </location>
    <ligand>
        <name>K(+)</name>
        <dbReference type="ChEBI" id="CHEBI:29103"/>
    </ligand>
</feature>
<dbReference type="SUPFAM" id="SSF64153">
    <property type="entry name" value="YjeF N-terminal domain-like"/>
    <property type="match status" value="1"/>
</dbReference>
<dbReference type="InterPro" id="IPR036652">
    <property type="entry name" value="YjeF_N_dom_sf"/>
</dbReference>
<dbReference type="PROSITE" id="PS01050">
    <property type="entry name" value="YJEF_C_2"/>
    <property type="match status" value="1"/>
</dbReference>
<comment type="subunit">
    <text evidence="17">Homotetramer.</text>
</comment>
<dbReference type="NCBIfam" id="TIGR00196">
    <property type="entry name" value="yjeF_cterm"/>
    <property type="match status" value="1"/>
</dbReference>
<dbReference type="InterPro" id="IPR030677">
    <property type="entry name" value="Nnr"/>
</dbReference>
<sequence length="483" mass="48004">MRHYYTADAIRAAEAPLLASLPDGALMRRAAYGLATAIAAELRARTGSLAGRQVCAVVGSGDNGGDALWSATLLRRRGVAATAVLLNPERTHAKALAAFRAAGGRVVSAVPPTADLVIDGVVGISGKGPLREAAAAVFAAVEAAGIAVVAVDIPSGIDVQTGALTGPAVRAALTVTFGGLKPVHALADCGRVELVDIGLDLPATDLVGLDAADVKARWPIPGVRDDKYSQGVTGILAGSSTYPGAAILCTGAAVAATSGMKRYAGSAAAEVVSHWPEVVAAPNPHAAGRVQAWVVGPGLGADENAFGALNFALNTDLPVIVDADALTMLSAQPDLVAGRAAPTVLTPHAGEFARLASGAGWPATSDEVPPGEDRVAATRRLAEAYGATVLLKGNVTVIAEPSGLAYLNPAGGSWAATAGSGDVLSGMIGALLASGLPPVEAAAASAFVHARAANAAAADPGPVSVPTSASRILAHIRQAVAEL</sequence>
<comment type="similarity">
    <text evidence="18">Belongs to the NnrE/AIBP family.</text>
</comment>
<evidence type="ECO:0000259" key="21">
    <source>
        <dbReference type="PROSITE" id="PS51385"/>
    </source>
</evidence>
<evidence type="ECO:0000256" key="7">
    <source>
        <dbReference type="ARBA" id="ARBA00022840"/>
    </source>
</evidence>
<dbReference type="Gene3D" id="3.40.1190.20">
    <property type="match status" value="1"/>
</dbReference>
<dbReference type="SUPFAM" id="SSF53613">
    <property type="entry name" value="Ribokinase-like"/>
    <property type="match status" value="1"/>
</dbReference>
<evidence type="ECO:0000313" key="23">
    <source>
        <dbReference type="Proteomes" id="UP001300745"/>
    </source>
</evidence>
<dbReference type="CDD" id="cd01171">
    <property type="entry name" value="YXKO-related"/>
    <property type="match status" value="1"/>
</dbReference>
<protein>
    <recommendedName>
        <fullName evidence="19">Bifunctional NAD(P)H-hydrate repair enzyme</fullName>
    </recommendedName>
    <alternativeName>
        <fullName evidence="19">Nicotinamide nucleotide repair protein</fullName>
    </alternativeName>
    <domain>
        <recommendedName>
            <fullName evidence="19">ADP-dependent (S)-NAD(P)H-hydrate dehydratase</fullName>
            <ecNumber evidence="19">4.2.1.136</ecNumber>
        </recommendedName>
        <alternativeName>
            <fullName evidence="19">ADP-dependent NAD(P)HX dehydratase</fullName>
        </alternativeName>
    </domain>
    <domain>
        <recommendedName>
            <fullName evidence="19">NAD(P)H-hydrate epimerase</fullName>
            <ecNumber evidence="19">5.1.99.6</ecNumber>
        </recommendedName>
    </domain>
</protein>
<feature type="binding site" evidence="17">
    <location>
        <position position="298"/>
    </location>
    <ligand>
        <name>(6S)-NADPHX</name>
        <dbReference type="ChEBI" id="CHEBI:64076"/>
    </ligand>
</feature>
<proteinExistence type="inferred from homology"/>
<dbReference type="Pfam" id="PF01256">
    <property type="entry name" value="Carb_kinase"/>
    <property type="match status" value="1"/>
</dbReference>
<dbReference type="EC" id="4.2.1.136" evidence="19"/>
<dbReference type="EC" id="5.1.99.6" evidence="19"/>
<evidence type="ECO:0000256" key="8">
    <source>
        <dbReference type="ARBA" id="ARBA00022857"/>
    </source>
</evidence>
<comment type="catalytic activity">
    <reaction evidence="15 17 19">
        <text>(6S)-NADHX + ADP = AMP + phosphate + NADH + H(+)</text>
        <dbReference type="Rhea" id="RHEA:32223"/>
        <dbReference type="ChEBI" id="CHEBI:15378"/>
        <dbReference type="ChEBI" id="CHEBI:43474"/>
        <dbReference type="ChEBI" id="CHEBI:57945"/>
        <dbReference type="ChEBI" id="CHEBI:64074"/>
        <dbReference type="ChEBI" id="CHEBI:456215"/>
        <dbReference type="ChEBI" id="CHEBI:456216"/>
        <dbReference type="EC" id="4.2.1.136"/>
    </reaction>
</comment>
<evidence type="ECO:0000256" key="9">
    <source>
        <dbReference type="ARBA" id="ARBA00022958"/>
    </source>
</evidence>
<comment type="caution">
    <text evidence="18">Lacks conserved residue(s) required for the propagation of feature annotation.</text>
</comment>
<keyword evidence="5 18" id="KW-0479">Metal-binding</keyword>
<comment type="catalytic activity">
    <reaction evidence="1 18 19">
        <text>(6R)-NADHX = (6S)-NADHX</text>
        <dbReference type="Rhea" id="RHEA:32215"/>
        <dbReference type="ChEBI" id="CHEBI:64074"/>
        <dbReference type="ChEBI" id="CHEBI:64075"/>
        <dbReference type="EC" id="5.1.99.6"/>
    </reaction>
</comment>
<evidence type="ECO:0000256" key="11">
    <source>
        <dbReference type="ARBA" id="ARBA00023235"/>
    </source>
</evidence>
<dbReference type="Proteomes" id="UP001300745">
    <property type="component" value="Unassembled WGS sequence"/>
</dbReference>
<keyword evidence="12 17" id="KW-0456">Lyase</keyword>
<comment type="catalytic activity">
    <reaction evidence="2 18 19">
        <text>(6R)-NADPHX = (6S)-NADPHX</text>
        <dbReference type="Rhea" id="RHEA:32227"/>
        <dbReference type="ChEBI" id="CHEBI:64076"/>
        <dbReference type="ChEBI" id="CHEBI:64077"/>
        <dbReference type="EC" id="5.1.99.6"/>
    </reaction>
</comment>
<dbReference type="InterPro" id="IPR017953">
    <property type="entry name" value="Carbohydrate_kinase_pred_CS"/>
</dbReference>
<dbReference type="NCBIfam" id="TIGR00197">
    <property type="entry name" value="yjeF_nterm"/>
    <property type="match status" value="1"/>
</dbReference>
<comment type="similarity">
    <text evidence="3 19">In the N-terminal section; belongs to the NnrE/AIBP family.</text>
</comment>
<dbReference type="Pfam" id="PF03853">
    <property type="entry name" value="YjeF_N"/>
    <property type="match status" value="1"/>
</dbReference>
<evidence type="ECO:0000256" key="6">
    <source>
        <dbReference type="ARBA" id="ARBA00022741"/>
    </source>
</evidence>
<comment type="similarity">
    <text evidence="17">Belongs to the NnrD/CARKD family.</text>
</comment>
<feature type="binding site" evidence="18">
    <location>
        <position position="152"/>
    </location>
    <ligand>
        <name>(6S)-NADPHX</name>
        <dbReference type="ChEBI" id="CHEBI:64076"/>
    </ligand>
</feature>
<name>A0ABT3SHD0_9MYCO</name>
<evidence type="ECO:0000256" key="14">
    <source>
        <dbReference type="ARBA" id="ARBA00025153"/>
    </source>
</evidence>
<dbReference type="RefSeq" id="WP_265998613.1">
    <property type="nucleotide sequence ID" value="NZ_JAPJDN010000018.1"/>
</dbReference>
<keyword evidence="10 17" id="KW-0520">NAD</keyword>
<comment type="cofactor">
    <cofactor evidence="18 19">
        <name>K(+)</name>
        <dbReference type="ChEBI" id="CHEBI:29103"/>
    </cofactor>
    <text evidence="18 19">Binds 1 potassium ion per subunit.</text>
</comment>
<dbReference type="HAMAP" id="MF_01966">
    <property type="entry name" value="NADHX_epimerase"/>
    <property type="match status" value="1"/>
</dbReference>
<accession>A0ABT3SHD0</accession>
<keyword evidence="9 18" id="KW-0630">Potassium</keyword>
<dbReference type="PIRSF" id="PIRSF017184">
    <property type="entry name" value="Nnr"/>
    <property type="match status" value="1"/>
</dbReference>